<dbReference type="EMBL" id="JACEIK010000203">
    <property type="protein sequence ID" value="MCD7452240.1"/>
    <property type="molecule type" value="Genomic_DNA"/>
</dbReference>
<evidence type="ECO:0000313" key="2">
    <source>
        <dbReference type="Proteomes" id="UP000823775"/>
    </source>
</evidence>
<sequence>MFPTFTRKPDKAASMKQLKTDVALFGAWVAVIRVTPSNMVSDKGFGLVVRGTLYWSGVNERESRFRGDPPSEDKGSGDEDVQMDVGLIRYFGHHLEYDIHIGSQTLDSAPSSSASSIFWEIGYAKATHRSQQNIPSFNVLHKITDICSIRLLIMDSPWVHHILGYFSVEQQGVFSNFHSIAPGNS</sequence>
<comment type="caution">
    <text evidence="1">The sequence shown here is derived from an EMBL/GenBank/DDBJ whole genome shotgun (WGS) entry which is preliminary data.</text>
</comment>
<dbReference type="InterPro" id="IPR034554">
    <property type="entry name" value="TOM6_plants"/>
</dbReference>
<dbReference type="PANTHER" id="PTHR35999:SF1">
    <property type="entry name" value="MITOCHONDRIAL IMPORT RECEPTOR SUBUNIT TOM6 HOMOLOG"/>
    <property type="match status" value="1"/>
</dbReference>
<proteinExistence type="predicted"/>
<evidence type="ECO:0000313" key="1">
    <source>
        <dbReference type="EMBL" id="MCD7452240.1"/>
    </source>
</evidence>
<gene>
    <name evidence="1" type="ORF">HAX54_016005</name>
</gene>
<protein>
    <submittedName>
        <fullName evidence="1">Uncharacterized protein</fullName>
    </submittedName>
</protein>
<reference evidence="1 2" key="1">
    <citation type="journal article" date="2021" name="BMC Genomics">
        <title>Datura genome reveals duplications of psychoactive alkaloid biosynthetic genes and high mutation rate following tissue culture.</title>
        <authorList>
            <person name="Rajewski A."/>
            <person name="Carter-House D."/>
            <person name="Stajich J."/>
            <person name="Litt A."/>
        </authorList>
    </citation>
    <scope>NUCLEOTIDE SEQUENCE [LARGE SCALE GENOMIC DNA]</scope>
    <source>
        <strain evidence="1">AR-01</strain>
    </source>
</reference>
<dbReference type="PANTHER" id="PTHR35999">
    <property type="entry name" value="MITOCHONDRIAL IMPORT RECEPTOR SUBUNIT TOM6 HOMOLOG"/>
    <property type="match status" value="1"/>
</dbReference>
<keyword evidence="2" id="KW-1185">Reference proteome</keyword>
<organism evidence="1 2">
    <name type="scientific">Datura stramonium</name>
    <name type="common">Jimsonweed</name>
    <name type="synonym">Common thornapple</name>
    <dbReference type="NCBI Taxonomy" id="4076"/>
    <lineage>
        <taxon>Eukaryota</taxon>
        <taxon>Viridiplantae</taxon>
        <taxon>Streptophyta</taxon>
        <taxon>Embryophyta</taxon>
        <taxon>Tracheophyta</taxon>
        <taxon>Spermatophyta</taxon>
        <taxon>Magnoliopsida</taxon>
        <taxon>eudicotyledons</taxon>
        <taxon>Gunneridae</taxon>
        <taxon>Pentapetalae</taxon>
        <taxon>asterids</taxon>
        <taxon>lamiids</taxon>
        <taxon>Solanales</taxon>
        <taxon>Solanaceae</taxon>
        <taxon>Solanoideae</taxon>
        <taxon>Datureae</taxon>
        <taxon>Datura</taxon>
    </lineage>
</organism>
<accession>A0ABS8S1V8</accession>
<name>A0ABS8S1V8_DATST</name>
<dbReference type="Proteomes" id="UP000823775">
    <property type="component" value="Unassembled WGS sequence"/>
</dbReference>